<dbReference type="AlphaFoldDB" id="A0A2S4JG24"/>
<dbReference type="GO" id="GO:0005524">
    <property type="term" value="F:ATP binding"/>
    <property type="evidence" value="ECO:0007669"/>
    <property type="project" value="InterPro"/>
</dbReference>
<dbReference type="RefSeq" id="WP_103681221.1">
    <property type="nucleotide sequence ID" value="NZ_LPWH01000123.1"/>
</dbReference>
<dbReference type="SUPFAM" id="SSF52540">
    <property type="entry name" value="P-loop containing nucleoside triphosphate hydrolases"/>
    <property type="match status" value="1"/>
</dbReference>
<name>A0A2S4JG24_9SPIO</name>
<feature type="compositionally biased region" description="Polar residues" evidence="1">
    <location>
        <begin position="451"/>
        <end position="462"/>
    </location>
</feature>
<dbReference type="Pfam" id="PF04851">
    <property type="entry name" value="ResIII"/>
    <property type="match status" value="1"/>
</dbReference>
<accession>A0A2S4JG24</accession>
<evidence type="ECO:0000313" key="3">
    <source>
        <dbReference type="EMBL" id="POQ98405.1"/>
    </source>
</evidence>
<evidence type="ECO:0000313" key="4">
    <source>
        <dbReference type="Proteomes" id="UP000237350"/>
    </source>
</evidence>
<dbReference type="EMBL" id="LPWH01000123">
    <property type="protein sequence ID" value="POQ98405.1"/>
    <property type="molecule type" value="Genomic_DNA"/>
</dbReference>
<dbReference type="Proteomes" id="UP000237350">
    <property type="component" value="Unassembled WGS sequence"/>
</dbReference>
<organism evidence="3 4">
    <name type="scientific">Alkalispirochaeta sphaeroplastigenens</name>
    <dbReference type="NCBI Taxonomy" id="1187066"/>
    <lineage>
        <taxon>Bacteria</taxon>
        <taxon>Pseudomonadati</taxon>
        <taxon>Spirochaetota</taxon>
        <taxon>Spirochaetia</taxon>
        <taxon>Spirochaetales</taxon>
        <taxon>Spirochaetaceae</taxon>
        <taxon>Alkalispirochaeta</taxon>
    </lineage>
</organism>
<dbReference type="InterPro" id="IPR027417">
    <property type="entry name" value="P-loop_NTPase"/>
</dbReference>
<reference evidence="4" key="1">
    <citation type="submission" date="2015-12" db="EMBL/GenBank/DDBJ databases">
        <authorList>
            <person name="Lodha T.D."/>
            <person name="Chintalapati S."/>
            <person name="Chintalapati V.R."/>
            <person name="Sravanthi T."/>
        </authorList>
    </citation>
    <scope>NUCLEOTIDE SEQUENCE [LARGE SCALE GENOMIC DNA]</scope>
    <source>
        <strain evidence="4">JC133</strain>
    </source>
</reference>
<evidence type="ECO:0000256" key="1">
    <source>
        <dbReference type="SAM" id="MobiDB-lite"/>
    </source>
</evidence>
<sequence length="462" mass="52071">MIPPVFPHPSHQEEALEALMAGALSSHQIALEMERGTGSTYCAVRFIFELHRRRGQNRFVFLVPSQELKARVLDLLENAADHLCALYQRRARFFGYDPRQLHRLRAFELEGGISLMVATSGELSSSRRDHRLFFQVQDRFQSRSPQEVISSARPVVLFMEPHQKSAGSVRAALELLQPSQVLLISSIHRQALRPVYRLDARAARERELLKPLEVVQAGEACWTSRISRVIEVHLRRERALFTRGIKVLSLIFLDDTELYSDARDPREPGPGLAFFRKEYRRQRWRLLKSLATNDPYGAYLRSLATTDTARGYFPRDPRTGFPVNPKPRRGGLSAASGCTDITVLEEILRDRRRLCGLEEPERFLFTHASLREGWEHPNVFVIARISRVSLASRLGPDAAPLSRRDEASCGWGLALDQDGVPRFIADAPLTLVVAPGQVGPVDPLLDPAGDSGTNPGERSYQS</sequence>
<dbReference type="GO" id="GO:0016787">
    <property type="term" value="F:hydrolase activity"/>
    <property type="evidence" value="ECO:0007669"/>
    <property type="project" value="InterPro"/>
</dbReference>
<gene>
    <name evidence="3" type="ORF">AU468_13705</name>
</gene>
<feature type="domain" description="Helicase/UvrB N-terminal" evidence="2">
    <location>
        <begin position="10"/>
        <end position="182"/>
    </location>
</feature>
<dbReference type="Gene3D" id="3.40.50.300">
    <property type="entry name" value="P-loop containing nucleotide triphosphate hydrolases"/>
    <property type="match status" value="1"/>
</dbReference>
<proteinExistence type="predicted"/>
<comment type="caution">
    <text evidence="3">The sequence shown here is derived from an EMBL/GenBank/DDBJ whole genome shotgun (WGS) entry which is preliminary data.</text>
</comment>
<dbReference type="OrthoDB" id="9804145at2"/>
<dbReference type="InterPro" id="IPR006935">
    <property type="entry name" value="Helicase/UvrB_N"/>
</dbReference>
<evidence type="ECO:0000259" key="2">
    <source>
        <dbReference type="Pfam" id="PF04851"/>
    </source>
</evidence>
<protein>
    <recommendedName>
        <fullName evidence="2">Helicase/UvrB N-terminal domain-containing protein</fullName>
    </recommendedName>
</protein>
<feature type="region of interest" description="Disordered" evidence="1">
    <location>
        <begin position="442"/>
        <end position="462"/>
    </location>
</feature>
<dbReference type="GO" id="GO:0003677">
    <property type="term" value="F:DNA binding"/>
    <property type="evidence" value="ECO:0007669"/>
    <property type="project" value="InterPro"/>
</dbReference>
<feature type="region of interest" description="Disordered" evidence="1">
    <location>
        <begin position="314"/>
        <end position="334"/>
    </location>
</feature>
<keyword evidence="4" id="KW-1185">Reference proteome</keyword>